<dbReference type="Pfam" id="PF13765">
    <property type="entry name" value="PRY"/>
    <property type="match status" value="1"/>
</dbReference>
<dbReference type="PROSITE" id="PS50089">
    <property type="entry name" value="ZF_RING_2"/>
    <property type="match status" value="1"/>
</dbReference>
<dbReference type="InterPro" id="IPR001841">
    <property type="entry name" value="Znf_RING"/>
</dbReference>
<dbReference type="InterPro" id="IPR027370">
    <property type="entry name" value="Znf-RING_euk"/>
</dbReference>
<evidence type="ECO:0000259" key="6">
    <source>
        <dbReference type="PROSITE" id="PS50119"/>
    </source>
</evidence>
<dbReference type="InterPro" id="IPR003613">
    <property type="entry name" value="Ubox_domain"/>
</dbReference>
<dbReference type="SUPFAM" id="SSF57845">
    <property type="entry name" value="B-box zinc-binding domain"/>
    <property type="match status" value="1"/>
</dbReference>
<feature type="domain" description="B box-type" evidence="6">
    <location>
        <begin position="91"/>
        <end position="132"/>
    </location>
</feature>
<accession>A0A8C3K3B9</accession>
<dbReference type="InterPro" id="IPR001870">
    <property type="entry name" value="B30.2/SPRY"/>
</dbReference>
<dbReference type="PROSITE" id="PS50119">
    <property type="entry name" value="ZF_BBOX"/>
    <property type="match status" value="1"/>
</dbReference>
<dbReference type="Pfam" id="PF00622">
    <property type="entry name" value="SPRY"/>
    <property type="match status" value="1"/>
</dbReference>
<sequence>MAARTPVEILWDEACCSICLEIFQDPVFIHCGHSFCRSCITQNWEGLTTNISCPQCRQTVSQKSLRPSRELANMIEAAKRLNLPRVRNMEGGENLCEEHQEPLKLFCQDDKKLIYVVCDRSKVHRDYSVVPMGEAVQEYKVRGLWGEVNCHKPVMGITKLCQHLPQEPSRIDLKCSTASFPPSPILVPPPGKAWRGPNRVRVMGRDRKSPVLPRSAAMSLTLSPPPAQMTLDPRTANGRLYLSEDCKLVRWEPFDQDLPSNPWRFKVDPCVLGSRGFTSGWHRWDVEICREGFWAIGVVKESVPRGFFLDLNPNKGIWALCHDHGECVACTSPDLTPLTLRTVPQQIRICLDYEEGRVVFFDAESKERIFAFLQASFQGERVFPWKPFICFFSGGQQRTWMSHPWGYISYN</sequence>
<keyword evidence="1" id="KW-0479">Metal-binding</keyword>
<dbReference type="SUPFAM" id="SSF57850">
    <property type="entry name" value="RING/U-box"/>
    <property type="match status" value="1"/>
</dbReference>
<dbReference type="AlphaFoldDB" id="A0A8C3K3B9"/>
<keyword evidence="3" id="KW-0862">Zinc</keyword>
<dbReference type="InterPro" id="IPR000315">
    <property type="entry name" value="Znf_B-box"/>
</dbReference>
<dbReference type="Gene3D" id="2.60.120.920">
    <property type="match status" value="1"/>
</dbReference>
<dbReference type="Pfam" id="PF13445">
    <property type="entry name" value="zf-RING_UBOX"/>
    <property type="match status" value="1"/>
</dbReference>
<name>A0A8C3K3B9_9CHAR</name>
<protein>
    <submittedName>
        <fullName evidence="8">Uncharacterized protein</fullName>
    </submittedName>
</protein>
<dbReference type="InterPro" id="IPR013083">
    <property type="entry name" value="Znf_RING/FYVE/PHD"/>
</dbReference>
<dbReference type="Ensembl" id="ENSCPGT00000019142.1">
    <property type="protein sequence ID" value="ENSCPGP00000017496.1"/>
    <property type="gene ID" value="ENSCPGG00000012285.1"/>
</dbReference>
<reference evidence="8" key="2">
    <citation type="submission" date="2025-09" db="UniProtKB">
        <authorList>
            <consortium name="Ensembl"/>
        </authorList>
    </citation>
    <scope>IDENTIFICATION</scope>
</reference>
<evidence type="ECO:0000259" key="5">
    <source>
        <dbReference type="PROSITE" id="PS50089"/>
    </source>
</evidence>
<dbReference type="InterPro" id="IPR013320">
    <property type="entry name" value="ConA-like_dom_sf"/>
</dbReference>
<evidence type="ECO:0000256" key="2">
    <source>
        <dbReference type="ARBA" id="ARBA00022771"/>
    </source>
</evidence>
<dbReference type="PANTHER" id="PTHR24103">
    <property type="entry name" value="E3 UBIQUITIN-PROTEIN LIGASE TRIM"/>
    <property type="match status" value="1"/>
</dbReference>
<reference evidence="8" key="1">
    <citation type="submission" date="2025-08" db="UniProtKB">
        <authorList>
            <consortium name="Ensembl"/>
        </authorList>
    </citation>
    <scope>IDENTIFICATION</scope>
</reference>
<evidence type="ECO:0000259" key="7">
    <source>
        <dbReference type="PROSITE" id="PS50188"/>
    </source>
</evidence>
<dbReference type="SMART" id="SM00504">
    <property type="entry name" value="Ubox"/>
    <property type="match status" value="1"/>
</dbReference>
<dbReference type="SUPFAM" id="SSF49899">
    <property type="entry name" value="Concanavalin A-like lectins/glucanases"/>
    <property type="match status" value="1"/>
</dbReference>
<organism evidence="8 9">
    <name type="scientific">Calidris pygmaea</name>
    <name type="common">Spoon-billed sandpiper</name>
    <dbReference type="NCBI Taxonomy" id="425635"/>
    <lineage>
        <taxon>Eukaryota</taxon>
        <taxon>Metazoa</taxon>
        <taxon>Chordata</taxon>
        <taxon>Craniata</taxon>
        <taxon>Vertebrata</taxon>
        <taxon>Euteleostomi</taxon>
        <taxon>Archelosauria</taxon>
        <taxon>Archosauria</taxon>
        <taxon>Dinosauria</taxon>
        <taxon>Saurischia</taxon>
        <taxon>Theropoda</taxon>
        <taxon>Coelurosauria</taxon>
        <taxon>Aves</taxon>
        <taxon>Neognathae</taxon>
        <taxon>Neoaves</taxon>
        <taxon>Charadriiformes</taxon>
        <taxon>Scolopacidae</taxon>
        <taxon>Calidris</taxon>
    </lineage>
</organism>
<evidence type="ECO:0000313" key="8">
    <source>
        <dbReference type="Ensembl" id="ENSCPGP00000017496.1"/>
    </source>
</evidence>
<dbReference type="GO" id="GO:0008270">
    <property type="term" value="F:zinc ion binding"/>
    <property type="evidence" value="ECO:0007669"/>
    <property type="project" value="UniProtKB-KW"/>
</dbReference>
<dbReference type="PROSITE" id="PS50188">
    <property type="entry name" value="B302_SPRY"/>
    <property type="match status" value="1"/>
</dbReference>
<dbReference type="InterPro" id="IPR043136">
    <property type="entry name" value="B30.2/SPRY_sf"/>
</dbReference>
<dbReference type="InterPro" id="IPR017907">
    <property type="entry name" value="Znf_RING_CS"/>
</dbReference>
<evidence type="ECO:0000313" key="9">
    <source>
        <dbReference type="Proteomes" id="UP000694419"/>
    </source>
</evidence>
<dbReference type="CDD" id="cd19762">
    <property type="entry name" value="Bbox2_TRIM7-like"/>
    <property type="match status" value="1"/>
</dbReference>
<dbReference type="SMART" id="SM00184">
    <property type="entry name" value="RING"/>
    <property type="match status" value="1"/>
</dbReference>
<dbReference type="Gene3D" id="3.30.40.10">
    <property type="entry name" value="Zinc/RING finger domain, C3HC4 (zinc finger)"/>
    <property type="match status" value="1"/>
</dbReference>
<dbReference type="Proteomes" id="UP000694419">
    <property type="component" value="Unplaced"/>
</dbReference>
<feature type="domain" description="B30.2/SPRY" evidence="7">
    <location>
        <begin position="209"/>
        <end position="407"/>
    </location>
</feature>
<dbReference type="SMART" id="SM00449">
    <property type="entry name" value="SPRY"/>
    <property type="match status" value="1"/>
</dbReference>
<dbReference type="PRINTS" id="PR01407">
    <property type="entry name" value="BUTYPHLNCDUF"/>
</dbReference>
<dbReference type="SMART" id="SM00336">
    <property type="entry name" value="BBOX"/>
    <property type="match status" value="1"/>
</dbReference>
<evidence type="ECO:0000256" key="3">
    <source>
        <dbReference type="ARBA" id="ARBA00022833"/>
    </source>
</evidence>
<keyword evidence="9" id="KW-1185">Reference proteome</keyword>
<evidence type="ECO:0000256" key="4">
    <source>
        <dbReference type="PROSITE-ProRule" id="PRU00024"/>
    </source>
</evidence>
<keyword evidence="2 4" id="KW-0863">Zinc-finger</keyword>
<dbReference type="Gene3D" id="3.30.160.60">
    <property type="entry name" value="Classic Zinc Finger"/>
    <property type="match status" value="1"/>
</dbReference>
<dbReference type="CDD" id="cd16594">
    <property type="entry name" value="RING-HC_TRIM7-like_C-IV"/>
    <property type="match status" value="1"/>
</dbReference>
<dbReference type="GO" id="GO:0004842">
    <property type="term" value="F:ubiquitin-protein transferase activity"/>
    <property type="evidence" value="ECO:0007669"/>
    <property type="project" value="InterPro"/>
</dbReference>
<dbReference type="PROSITE" id="PS00518">
    <property type="entry name" value="ZF_RING_1"/>
    <property type="match status" value="1"/>
</dbReference>
<dbReference type="InterPro" id="IPR006574">
    <property type="entry name" value="PRY"/>
</dbReference>
<dbReference type="InterPro" id="IPR003877">
    <property type="entry name" value="SPRY_dom"/>
</dbReference>
<dbReference type="InterPro" id="IPR003879">
    <property type="entry name" value="Butyrophylin_SPRY"/>
</dbReference>
<evidence type="ECO:0000256" key="1">
    <source>
        <dbReference type="ARBA" id="ARBA00022723"/>
    </source>
</evidence>
<dbReference type="SMART" id="SM00589">
    <property type="entry name" value="PRY"/>
    <property type="match status" value="1"/>
</dbReference>
<feature type="domain" description="RING-type" evidence="5">
    <location>
        <begin position="16"/>
        <end position="57"/>
    </location>
</feature>
<proteinExistence type="predicted"/>
<dbReference type="Pfam" id="PF00643">
    <property type="entry name" value="zf-B_box"/>
    <property type="match status" value="1"/>
</dbReference>
<dbReference type="InterPro" id="IPR050143">
    <property type="entry name" value="TRIM/RBCC"/>
</dbReference>
<dbReference type="GO" id="GO:0016567">
    <property type="term" value="P:protein ubiquitination"/>
    <property type="evidence" value="ECO:0007669"/>
    <property type="project" value="InterPro"/>
</dbReference>